<keyword evidence="2" id="KW-1133">Transmembrane helix</keyword>
<organism evidence="4 5">
    <name type="scientific">Penicillium argentinense</name>
    <dbReference type="NCBI Taxonomy" id="1131581"/>
    <lineage>
        <taxon>Eukaryota</taxon>
        <taxon>Fungi</taxon>
        <taxon>Dikarya</taxon>
        <taxon>Ascomycota</taxon>
        <taxon>Pezizomycotina</taxon>
        <taxon>Eurotiomycetes</taxon>
        <taxon>Eurotiomycetidae</taxon>
        <taxon>Eurotiales</taxon>
        <taxon>Aspergillaceae</taxon>
        <taxon>Penicillium</taxon>
    </lineage>
</organism>
<dbReference type="Pfam" id="PF03476">
    <property type="entry name" value="MOSC_N"/>
    <property type="match status" value="1"/>
</dbReference>
<dbReference type="GeneID" id="81359982"/>
<keyword evidence="2" id="KW-0472">Membrane</keyword>
<feature type="region of interest" description="Disordered" evidence="1">
    <location>
        <begin position="381"/>
        <end position="405"/>
    </location>
</feature>
<name>A0A9W9EXJ9_9EURO</name>
<dbReference type="GO" id="GO:0003824">
    <property type="term" value="F:catalytic activity"/>
    <property type="evidence" value="ECO:0007669"/>
    <property type="project" value="InterPro"/>
</dbReference>
<dbReference type="InterPro" id="IPR005302">
    <property type="entry name" value="MoCF_Sase_C"/>
</dbReference>
<feature type="transmembrane region" description="Helical" evidence="2">
    <location>
        <begin position="17"/>
        <end position="37"/>
    </location>
</feature>
<gene>
    <name evidence="4" type="ORF">N7532_008511</name>
</gene>
<dbReference type="RefSeq" id="XP_056471809.1">
    <property type="nucleotide sequence ID" value="XM_056621003.1"/>
</dbReference>
<dbReference type="EMBL" id="JAPQKI010000009">
    <property type="protein sequence ID" value="KAJ5089827.1"/>
    <property type="molecule type" value="Genomic_DNA"/>
</dbReference>
<proteinExistence type="predicted"/>
<evidence type="ECO:0000313" key="4">
    <source>
        <dbReference type="EMBL" id="KAJ5089827.1"/>
    </source>
</evidence>
<dbReference type="InterPro" id="IPR005303">
    <property type="entry name" value="MOCOS_middle"/>
</dbReference>
<reference evidence="4" key="2">
    <citation type="journal article" date="2023" name="IMA Fungus">
        <title>Comparative genomic study of the Penicillium genus elucidates a diverse pangenome and 15 lateral gene transfer events.</title>
        <authorList>
            <person name="Petersen C."/>
            <person name="Sorensen T."/>
            <person name="Nielsen M.R."/>
            <person name="Sondergaard T.E."/>
            <person name="Sorensen J.L."/>
            <person name="Fitzpatrick D.A."/>
            <person name="Frisvad J.C."/>
            <person name="Nielsen K.L."/>
        </authorList>
    </citation>
    <scope>NUCLEOTIDE SEQUENCE</scope>
    <source>
        <strain evidence="4">IBT 30761</strain>
    </source>
</reference>
<keyword evidence="2" id="KW-0812">Transmembrane</keyword>
<comment type="caution">
    <text evidence="4">The sequence shown here is derived from an EMBL/GenBank/DDBJ whole genome shotgun (WGS) entry which is preliminary data.</text>
</comment>
<dbReference type="GO" id="GO:0030170">
    <property type="term" value="F:pyridoxal phosphate binding"/>
    <property type="evidence" value="ECO:0007669"/>
    <property type="project" value="InterPro"/>
</dbReference>
<sequence length="470" mass="52579">MLLWLLQSLWGSLHSRFFIYGAAASILLTYIVLAIVTQNGPLHTTRRKLKHLRKLSVSVSNMGDQYDPKFNLSSESKADGPPRIKALYLHPIKSCGYIEVDRALLLKTGFMYDRCFAFAAGDLNGEDYDVTAKWRFISQRTKPMMSQIKTEIWLPHQTSDPHDALVRCGGCVVMTFDNPDVPSWTDRIETFFQTWSRSAAPQLSFIVPLDVSTIELEGFQTKPKTFGIHHRDAKGIDMGGIPSVAASLPKLKKFLKIPKDQGISLFRCTSETVVRTDRNLAPLEYIGSPALHGYTDQQPIHLNSLSSVQAVSALLPSENQPLNALRFRANIWIENSPAYEEETWKRYRILPRSNSTQPRAIVAPRFSVVCRTSRCTMPNVNPKTGIFDTDNPLPEKKKGKPQPSTTLVQYRTVETGNKAALGYLGMHCVPEDTSLNEAEDLGGGLFVEVGDEIEVLERGTHLYGSTGDDY</sequence>
<evidence type="ECO:0000313" key="5">
    <source>
        <dbReference type="Proteomes" id="UP001149074"/>
    </source>
</evidence>
<dbReference type="GO" id="GO:0030151">
    <property type="term" value="F:molybdenum ion binding"/>
    <property type="evidence" value="ECO:0007669"/>
    <property type="project" value="InterPro"/>
</dbReference>
<dbReference type="OrthoDB" id="17255at2759"/>
<dbReference type="InterPro" id="IPR011037">
    <property type="entry name" value="Pyrv_Knase-like_insert_dom_sf"/>
</dbReference>
<keyword evidence="5" id="KW-1185">Reference proteome</keyword>
<dbReference type="SUPFAM" id="SSF50800">
    <property type="entry name" value="PK beta-barrel domain-like"/>
    <property type="match status" value="1"/>
</dbReference>
<protein>
    <recommendedName>
        <fullName evidence="3">MOSC domain-containing protein</fullName>
    </recommendedName>
</protein>
<accession>A0A9W9EXJ9</accession>
<reference evidence="4" key="1">
    <citation type="submission" date="2022-11" db="EMBL/GenBank/DDBJ databases">
        <authorList>
            <person name="Petersen C."/>
        </authorList>
    </citation>
    <scope>NUCLEOTIDE SEQUENCE</scope>
    <source>
        <strain evidence="4">IBT 30761</strain>
    </source>
</reference>
<dbReference type="AlphaFoldDB" id="A0A9W9EXJ9"/>
<dbReference type="PROSITE" id="PS51340">
    <property type="entry name" value="MOSC"/>
    <property type="match status" value="1"/>
</dbReference>
<evidence type="ECO:0000259" key="3">
    <source>
        <dbReference type="PROSITE" id="PS51340"/>
    </source>
</evidence>
<dbReference type="Pfam" id="PF03473">
    <property type="entry name" value="MOSC"/>
    <property type="match status" value="1"/>
</dbReference>
<evidence type="ECO:0000256" key="2">
    <source>
        <dbReference type="SAM" id="Phobius"/>
    </source>
</evidence>
<dbReference type="SUPFAM" id="SSF141673">
    <property type="entry name" value="MOSC N-terminal domain-like"/>
    <property type="match status" value="1"/>
</dbReference>
<feature type="domain" description="MOSC" evidence="3">
    <location>
        <begin position="274"/>
        <end position="456"/>
    </location>
</feature>
<evidence type="ECO:0000256" key="1">
    <source>
        <dbReference type="SAM" id="MobiDB-lite"/>
    </source>
</evidence>
<dbReference type="Proteomes" id="UP001149074">
    <property type="component" value="Unassembled WGS sequence"/>
</dbReference>